<dbReference type="EMBL" id="CAADFS010000005">
    <property type="protein sequence ID" value="VFK38752.1"/>
    <property type="molecule type" value="Genomic_DNA"/>
</dbReference>
<gene>
    <name evidence="3" type="ORF">BECKTC1821D_GA0114238_100559</name>
    <name evidence="2" type="ORF">BECKTC1821E_GA0114239_100261</name>
    <name evidence="4" type="ORF">BECKTC1821F_GA0114240_100260</name>
</gene>
<evidence type="ECO:0000313" key="2">
    <source>
        <dbReference type="EMBL" id="VFK38372.1"/>
    </source>
</evidence>
<reference evidence="3" key="1">
    <citation type="submission" date="2019-02" db="EMBL/GenBank/DDBJ databases">
        <authorList>
            <person name="Gruber-Vodicka R. H."/>
            <person name="Seah K. B. B."/>
        </authorList>
    </citation>
    <scope>NUCLEOTIDE SEQUENCE</scope>
    <source>
        <strain evidence="3">BECK_BZ123</strain>
        <strain evidence="2">BECK_BZ125</strain>
        <strain evidence="4">BECK_BZ126</strain>
    </source>
</reference>
<dbReference type="AlphaFoldDB" id="A0A450YB38"/>
<accession>A0A450YB38</accession>
<feature type="region of interest" description="Disordered" evidence="1">
    <location>
        <begin position="1"/>
        <end position="40"/>
    </location>
</feature>
<sequence>MRADFPYDVSISHAAHDKPAARELAEPNHPPPGAPHSTHVGRDAMLSRLQFAAFRLA</sequence>
<feature type="compositionally biased region" description="Basic and acidic residues" evidence="1">
    <location>
        <begin position="14"/>
        <end position="26"/>
    </location>
</feature>
<proteinExistence type="predicted"/>
<evidence type="ECO:0000256" key="1">
    <source>
        <dbReference type="SAM" id="MobiDB-lite"/>
    </source>
</evidence>
<evidence type="ECO:0000313" key="4">
    <source>
        <dbReference type="EMBL" id="VFK53226.1"/>
    </source>
</evidence>
<organism evidence="3">
    <name type="scientific">Candidatus Kentrum sp. TC</name>
    <dbReference type="NCBI Taxonomy" id="2126339"/>
    <lineage>
        <taxon>Bacteria</taxon>
        <taxon>Pseudomonadati</taxon>
        <taxon>Pseudomonadota</taxon>
        <taxon>Gammaproteobacteria</taxon>
        <taxon>Candidatus Kentrum</taxon>
    </lineage>
</organism>
<dbReference type="EMBL" id="CAADFW010000002">
    <property type="protein sequence ID" value="VFK53226.1"/>
    <property type="molecule type" value="Genomic_DNA"/>
</dbReference>
<name>A0A450YB38_9GAMM</name>
<protein>
    <submittedName>
        <fullName evidence="3">Uncharacterized protein</fullName>
    </submittedName>
</protein>
<dbReference type="EMBL" id="CAADFT010000002">
    <property type="protein sequence ID" value="VFK38372.1"/>
    <property type="molecule type" value="Genomic_DNA"/>
</dbReference>
<evidence type="ECO:0000313" key="3">
    <source>
        <dbReference type="EMBL" id="VFK38752.1"/>
    </source>
</evidence>